<dbReference type="EMBL" id="MU006290">
    <property type="protein sequence ID" value="KAF2855814.1"/>
    <property type="molecule type" value="Genomic_DNA"/>
</dbReference>
<protein>
    <recommendedName>
        <fullName evidence="1">SnoaL-like domain-containing protein</fullName>
    </recommendedName>
</protein>
<evidence type="ECO:0000313" key="2">
    <source>
        <dbReference type="EMBL" id="KAF2855814.1"/>
    </source>
</evidence>
<dbReference type="OrthoDB" id="5396546at2759"/>
<proteinExistence type="predicted"/>
<dbReference type="AlphaFoldDB" id="A0A6A7BKK1"/>
<keyword evidence="3" id="KW-1185">Reference proteome</keyword>
<name>A0A6A7BKK1_9PLEO</name>
<evidence type="ECO:0000313" key="3">
    <source>
        <dbReference type="Proteomes" id="UP000799423"/>
    </source>
</evidence>
<dbReference type="Proteomes" id="UP000799423">
    <property type="component" value="Unassembled WGS sequence"/>
</dbReference>
<gene>
    <name evidence="2" type="ORF">T440DRAFT_440403</name>
</gene>
<organism evidence="2 3">
    <name type="scientific">Plenodomus tracheiphilus IPT5</name>
    <dbReference type="NCBI Taxonomy" id="1408161"/>
    <lineage>
        <taxon>Eukaryota</taxon>
        <taxon>Fungi</taxon>
        <taxon>Dikarya</taxon>
        <taxon>Ascomycota</taxon>
        <taxon>Pezizomycotina</taxon>
        <taxon>Dothideomycetes</taxon>
        <taxon>Pleosporomycetidae</taxon>
        <taxon>Pleosporales</taxon>
        <taxon>Pleosporineae</taxon>
        <taxon>Leptosphaeriaceae</taxon>
        <taxon>Plenodomus</taxon>
    </lineage>
</organism>
<dbReference type="InterPro" id="IPR058931">
    <property type="entry name" value="SnoaL_6"/>
</dbReference>
<feature type="domain" description="SnoaL-like" evidence="1">
    <location>
        <begin position="3"/>
        <end position="187"/>
    </location>
</feature>
<reference evidence="2" key="1">
    <citation type="submission" date="2020-01" db="EMBL/GenBank/DDBJ databases">
        <authorList>
            <consortium name="DOE Joint Genome Institute"/>
            <person name="Haridas S."/>
            <person name="Albert R."/>
            <person name="Binder M."/>
            <person name="Bloem J."/>
            <person name="Labutti K."/>
            <person name="Salamov A."/>
            <person name="Andreopoulos B."/>
            <person name="Baker S.E."/>
            <person name="Barry K."/>
            <person name="Bills G."/>
            <person name="Bluhm B.H."/>
            <person name="Cannon C."/>
            <person name="Castanera R."/>
            <person name="Culley D.E."/>
            <person name="Daum C."/>
            <person name="Ezra D."/>
            <person name="Gonzalez J.B."/>
            <person name="Henrissat B."/>
            <person name="Kuo A."/>
            <person name="Liang C."/>
            <person name="Lipzen A."/>
            <person name="Lutzoni F."/>
            <person name="Magnuson J."/>
            <person name="Mondo S."/>
            <person name="Nolan M."/>
            <person name="Ohm R."/>
            <person name="Pangilinan J."/>
            <person name="Park H.-J."/>
            <person name="Ramirez L."/>
            <person name="Alfaro M."/>
            <person name="Sun H."/>
            <person name="Tritt A."/>
            <person name="Yoshinaga Y."/>
            <person name="Zwiers L.-H."/>
            <person name="Turgeon B.G."/>
            <person name="Goodwin S.B."/>
            <person name="Spatafora J.W."/>
            <person name="Crous P.W."/>
            <person name="Grigoriev I.V."/>
        </authorList>
    </citation>
    <scope>NUCLEOTIDE SEQUENCE</scope>
    <source>
        <strain evidence="2">IPT5</strain>
    </source>
</reference>
<sequence>MEAPSPELVARIKKLYHLYRHTTDLGKKGLFFSRDCLQICRPMPSYAAVSRSQIVEYLHDVQQGKVPISSNTTKPIRLGEPRKTTEVKGVYTIRPLKTTEFEFGSDFTTQPVSMTTEELNTKARLEEWVGMRVDLWDQGVEGGLMVKVQYWWRLEDVSQGERITGEAREWRQCLHDIMYLGPKDGTETALGLEVLE</sequence>
<dbReference type="Pfam" id="PF26528">
    <property type="entry name" value="SnoaL_6"/>
    <property type="match status" value="1"/>
</dbReference>
<evidence type="ECO:0000259" key="1">
    <source>
        <dbReference type="Pfam" id="PF26528"/>
    </source>
</evidence>
<accession>A0A6A7BKK1</accession>